<reference evidence="2" key="1">
    <citation type="journal article" date="2019" name="Gigascience">
        <title>De novo genome assembly of the endangered Acer yangbiense, a plant species with extremely small populations endemic to Yunnan Province, China.</title>
        <authorList>
            <person name="Yang J."/>
            <person name="Wariss H.M."/>
            <person name="Tao L."/>
            <person name="Zhang R."/>
            <person name="Yun Q."/>
            <person name="Hollingsworth P."/>
            <person name="Dao Z."/>
            <person name="Luo G."/>
            <person name="Guo H."/>
            <person name="Ma Y."/>
            <person name="Sun W."/>
        </authorList>
    </citation>
    <scope>NUCLEOTIDE SEQUENCE [LARGE SCALE GENOMIC DNA]</scope>
    <source>
        <strain evidence="2">cv. br00</strain>
    </source>
</reference>
<evidence type="ECO:0000313" key="1">
    <source>
        <dbReference type="EMBL" id="KAB5541824.1"/>
    </source>
</evidence>
<comment type="caution">
    <text evidence="1">The sequence shown here is derived from an EMBL/GenBank/DDBJ whole genome shotgun (WGS) entry which is preliminary data.</text>
</comment>
<dbReference type="PANTHER" id="PTHR45763">
    <property type="entry name" value="HYDROLASE, ALPHA/BETA FOLD FAMILY PROTEIN, EXPRESSED-RELATED"/>
    <property type="match status" value="1"/>
</dbReference>
<gene>
    <name evidence="1" type="ORF">DKX38_014798</name>
</gene>
<accession>A0A5N5LG92</accession>
<protein>
    <recommendedName>
        <fullName evidence="3">AB hydrolase-1 domain-containing protein</fullName>
    </recommendedName>
</protein>
<organism evidence="1 2">
    <name type="scientific">Salix brachista</name>
    <dbReference type="NCBI Taxonomy" id="2182728"/>
    <lineage>
        <taxon>Eukaryota</taxon>
        <taxon>Viridiplantae</taxon>
        <taxon>Streptophyta</taxon>
        <taxon>Embryophyta</taxon>
        <taxon>Tracheophyta</taxon>
        <taxon>Spermatophyta</taxon>
        <taxon>Magnoliopsida</taxon>
        <taxon>eudicotyledons</taxon>
        <taxon>Gunneridae</taxon>
        <taxon>Pentapetalae</taxon>
        <taxon>rosids</taxon>
        <taxon>fabids</taxon>
        <taxon>Malpighiales</taxon>
        <taxon>Salicaceae</taxon>
        <taxon>Saliceae</taxon>
        <taxon>Salix</taxon>
    </lineage>
</organism>
<dbReference type="EMBL" id="VDCV01000009">
    <property type="protein sequence ID" value="KAB5541824.1"/>
    <property type="molecule type" value="Genomic_DNA"/>
</dbReference>
<dbReference type="Gene3D" id="3.40.50.1820">
    <property type="entry name" value="alpha/beta hydrolase"/>
    <property type="match status" value="1"/>
</dbReference>
<sequence length="102" mass="11374">MALVASQELILELRICFLSSTEQGMERSSDPNPDRSVKSDTFDIQELADKLQPGSNFYVLGISMGGYPTWGCLKYIPNRHENRMLASSVHESAIQLKILATL</sequence>
<dbReference type="InterPro" id="IPR029058">
    <property type="entry name" value="AB_hydrolase_fold"/>
</dbReference>
<dbReference type="SUPFAM" id="SSF53474">
    <property type="entry name" value="alpha/beta-Hydrolases"/>
    <property type="match status" value="1"/>
</dbReference>
<dbReference type="AlphaFoldDB" id="A0A5N5LG92"/>
<dbReference type="PANTHER" id="PTHR45763:SF28">
    <property type="entry name" value="ALPHA_BETA-HYDROLASES SUPERFAMILY PROTEIN"/>
    <property type="match status" value="1"/>
</dbReference>
<proteinExistence type="predicted"/>
<evidence type="ECO:0000313" key="2">
    <source>
        <dbReference type="Proteomes" id="UP000326939"/>
    </source>
</evidence>
<keyword evidence="2" id="KW-1185">Reference proteome</keyword>
<dbReference type="Proteomes" id="UP000326939">
    <property type="component" value="Chromosome 9"/>
</dbReference>
<name>A0A5N5LG92_9ROSI</name>
<evidence type="ECO:0008006" key="3">
    <source>
        <dbReference type="Google" id="ProtNLM"/>
    </source>
</evidence>